<gene>
    <name evidence="7" type="ORF">GCM10023333_34310</name>
</gene>
<dbReference type="InterPro" id="IPR005538">
    <property type="entry name" value="LrgA/CidA"/>
</dbReference>
<keyword evidence="2" id="KW-1003">Cell membrane</keyword>
<evidence type="ECO:0000313" key="7">
    <source>
        <dbReference type="EMBL" id="GAA4898086.1"/>
    </source>
</evidence>
<evidence type="ECO:0000256" key="1">
    <source>
        <dbReference type="ARBA" id="ARBA00004651"/>
    </source>
</evidence>
<dbReference type="PANTHER" id="PTHR33931:SF2">
    <property type="entry name" value="HOLIN-LIKE PROTEIN CIDA"/>
    <property type="match status" value="1"/>
</dbReference>
<feature type="transmembrane region" description="Helical" evidence="6">
    <location>
        <begin position="96"/>
        <end position="123"/>
    </location>
</feature>
<evidence type="ECO:0000256" key="5">
    <source>
        <dbReference type="ARBA" id="ARBA00023136"/>
    </source>
</evidence>
<protein>
    <submittedName>
        <fullName evidence="7">CidA/LrgA family protein</fullName>
    </submittedName>
</protein>
<keyword evidence="8" id="KW-1185">Reference proteome</keyword>
<proteinExistence type="predicted"/>
<dbReference type="PANTHER" id="PTHR33931">
    <property type="entry name" value="HOLIN-LIKE PROTEIN CIDA-RELATED"/>
    <property type="match status" value="1"/>
</dbReference>
<feature type="transmembrane region" description="Helical" evidence="6">
    <location>
        <begin position="70"/>
        <end position="90"/>
    </location>
</feature>
<dbReference type="EMBL" id="BAABJZ010000099">
    <property type="protein sequence ID" value="GAA4898086.1"/>
    <property type="molecule type" value="Genomic_DNA"/>
</dbReference>
<dbReference type="Pfam" id="PF03788">
    <property type="entry name" value="LrgA"/>
    <property type="match status" value="1"/>
</dbReference>
<evidence type="ECO:0000256" key="2">
    <source>
        <dbReference type="ARBA" id="ARBA00022475"/>
    </source>
</evidence>
<keyword evidence="3 6" id="KW-0812">Transmembrane</keyword>
<feature type="transmembrane region" description="Helical" evidence="6">
    <location>
        <begin position="16"/>
        <end position="34"/>
    </location>
</feature>
<organism evidence="7 8">
    <name type="scientific">Ferrimonas pelagia</name>
    <dbReference type="NCBI Taxonomy" id="1177826"/>
    <lineage>
        <taxon>Bacteria</taxon>
        <taxon>Pseudomonadati</taxon>
        <taxon>Pseudomonadota</taxon>
        <taxon>Gammaproteobacteria</taxon>
        <taxon>Alteromonadales</taxon>
        <taxon>Ferrimonadaceae</taxon>
        <taxon>Ferrimonas</taxon>
    </lineage>
</organism>
<dbReference type="Proteomes" id="UP001499988">
    <property type="component" value="Unassembled WGS sequence"/>
</dbReference>
<accession>A0ABP9FKE0</accession>
<evidence type="ECO:0000256" key="4">
    <source>
        <dbReference type="ARBA" id="ARBA00022989"/>
    </source>
</evidence>
<evidence type="ECO:0000256" key="3">
    <source>
        <dbReference type="ARBA" id="ARBA00022692"/>
    </source>
</evidence>
<evidence type="ECO:0000256" key="6">
    <source>
        <dbReference type="SAM" id="Phobius"/>
    </source>
</evidence>
<dbReference type="RefSeq" id="WP_345336721.1">
    <property type="nucleotide sequence ID" value="NZ_BAABJZ010000099.1"/>
</dbReference>
<keyword evidence="4 6" id="KW-1133">Transmembrane helix</keyword>
<sequence length="131" mass="14662">MVGVKQEQGDKRLERINGLIVLLLFQLAGESISLLSRVPIPGPVIGMLLLLFALWLRRRPVAALERTAETLLRHLALLFVPAGVGIVLYLELLQDSWLPIVTVIVLGTVSTLLATGWVLQWLLAKPWRRRL</sequence>
<feature type="transmembrane region" description="Helical" evidence="6">
    <location>
        <begin position="40"/>
        <end position="58"/>
    </location>
</feature>
<comment type="caution">
    <text evidence="7">The sequence shown here is derived from an EMBL/GenBank/DDBJ whole genome shotgun (WGS) entry which is preliminary data.</text>
</comment>
<comment type="subcellular location">
    <subcellularLocation>
        <location evidence="1">Cell membrane</location>
        <topology evidence="1">Multi-pass membrane protein</topology>
    </subcellularLocation>
</comment>
<evidence type="ECO:0000313" key="8">
    <source>
        <dbReference type="Proteomes" id="UP001499988"/>
    </source>
</evidence>
<keyword evidence="5 6" id="KW-0472">Membrane</keyword>
<name>A0ABP9FKE0_9GAMM</name>
<reference evidence="8" key="1">
    <citation type="journal article" date="2019" name="Int. J. Syst. Evol. Microbiol.">
        <title>The Global Catalogue of Microorganisms (GCM) 10K type strain sequencing project: providing services to taxonomists for standard genome sequencing and annotation.</title>
        <authorList>
            <consortium name="The Broad Institute Genomics Platform"/>
            <consortium name="The Broad Institute Genome Sequencing Center for Infectious Disease"/>
            <person name="Wu L."/>
            <person name="Ma J."/>
        </authorList>
    </citation>
    <scope>NUCLEOTIDE SEQUENCE [LARGE SCALE GENOMIC DNA]</scope>
    <source>
        <strain evidence="8">JCM 18401</strain>
    </source>
</reference>